<reference evidence="2 3" key="1">
    <citation type="submission" date="2016-09" db="EMBL/GenBank/DDBJ databases">
        <authorList>
            <person name="Capua I."/>
            <person name="De Benedictis P."/>
            <person name="Joannis T."/>
            <person name="Lombin L.H."/>
            <person name="Cattoli G."/>
        </authorList>
    </citation>
    <scope>NUCLEOTIDE SEQUENCE [LARGE SCALE GENOMIC DNA]</scope>
    <source>
        <strain evidence="2 3">ANC 4671</strain>
    </source>
</reference>
<gene>
    <name evidence="2" type="ORF">BJI46_02230</name>
</gene>
<dbReference type="Proteomes" id="UP000185895">
    <property type="component" value="Unassembled WGS sequence"/>
</dbReference>
<dbReference type="STRING" id="1262585.BJI46_02230"/>
<evidence type="ECO:0000313" key="3">
    <source>
        <dbReference type="Proteomes" id="UP000185895"/>
    </source>
</evidence>
<accession>A0A1E7RCX5</accession>
<dbReference type="EMBL" id="MKKK01000012">
    <property type="protein sequence ID" value="OEY97259.1"/>
    <property type="molecule type" value="Genomic_DNA"/>
</dbReference>
<name>A0A1E7RCX5_9GAMM</name>
<dbReference type="AlphaFoldDB" id="A0A1E7RCX5"/>
<keyword evidence="3" id="KW-1185">Reference proteome</keyword>
<dbReference type="RefSeq" id="WP_070069406.1">
    <property type="nucleotide sequence ID" value="NZ_MKKK01000012.1"/>
</dbReference>
<organism evidence="2 3">
    <name type="scientific">Acinetobacter qingfengensis</name>
    <dbReference type="NCBI Taxonomy" id="1262585"/>
    <lineage>
        <taxon>Bacteria</taxon>
        <taxon>Pseudomonadati</taxon>
        <taxon>Pseudomonadota</taxon>
        <taxon>Gammaproteobacteria</taxon>
        <taxon>Moraxellales</taxon>
        <taxon>Moraxellaceae</taxon>
        <taxon>Acinetobacter</taxon>
    </lineage>
</organism>
<feature type="coiled-coil region" evidence="1">
    <location>
        <begin position="31"/>
        <end position="58"/>
    </location>
</feature>
<comment type="caution">
    <text evidence="2">The sequence shown here is derived from an EMBL/GenBank/DDBJ whole genome shotgun (WGS) entry which is preliminary data.</text>
</comment>
<keyword evidence="1" id="KW-0175">Coiled coil</keyword>
<evidence type="ECO:0000256" key="1">
    <source>
        <dbReference type="SAM" id="Coils"/>
    </source>
</evidence>
<proteinExistence type="predicted"/>
<evidence type="ECO:0000313" key="2">
    <source>
        <dbReference type="EMBL" id="OEY97259.1"/>
    </source>
</evidence>
<protein>
    <submittedName>
        <fullName evidence="2">Uncharacterized protein</fullName>
    </submittedName>
</protein>
<sequence>MNKLLWFLLIILSVWTIKLSVEMYQLQNNQLNVLDSRFDQQTQRIDRLNDQIIALQNQKVPVVNHGISKVAPQSVLQNNRYTVQNYIVDHLQLIQLTLQQQDFVAALEQIQTLRHKISQDQPLSESLNVALLDALAKDQMTLVNFLQQRTEQQTILQQQLHAIEREIHPQPLDQPQKKWLWSSWFSISKVDDTPDLKSRALHYQYLKLQLLLAQQALSAGQTVFYQTMLKEIVIDLRHYPDDLSKNMAVSLSKLSNTSLIAPPKLTALALLQGG</sequence>